<comment type="caution">
    <text evidence="2">The sequence shown here is derived from an EMBL/GenBank/DDBJ whole genome shotgun (WGS) entry which is preliminary data.</text>
</comment>
<keyword evidence="1" id="KW-1133">Transmembrane helix</keyword>
<evidence type="ECO:0000313" key="2">
    <source>
        <dbReference type="EMBL" id="PWU43528.1"/>
    </source>
</evidence>
<dbReference type="Proteomes" id="UP000245683">
    <property type="component" value="Unassembled WGS sequence"/>
</dbReference>
<proteinExistence type="predicted"/>
<dbReference type="RefSeq" id="WP_109948010.1">
    <property type="nucleotide sequence ID" value="NZ_QGSV01000431.1"/>
</dbReference>
<dbReference type="EMBL" id="QGSV01000431">
    <property type="protein sequence ID" value="PWU43528.1"/>
    <property type="molecule type" value="Genomic_DNA"/>
</dbReference>
<evidence type="ECO:0000256" key="1">
    <source>
        <dbReference type="SAM" id="Phobius"/>
    </source>
</evidence>
<feature type="transmembrane region" description="Helical" evidence="1">
    <location>
        <begin position="126"/>
        <end position="152"/>
    </location>
</feature>
<evidence type="ECO:0000313" key="3">
    <source>
        <dbReference type="Proteomes" id="UP000245683"/>
    </source>
</evidence>
<sequence>MISLLLTTIGVALLAAGPVMIAQGLIGRRSITHELTSQKIAFPSGAGLPGDLARYAGTPVRTGAQARAYSDLIAEHVDKATGGRTYAEIADECLAAGRTDERLAGLRETAFMGQTLRGALLGAYQAWQITALVTALGVLVVAIGAAFLAMGLHLG</sequence>
<keyword evidence="3" id="KW-1185">Reference proteome</keyword>
<keyword evidence="1" id="KW-0472">Membrane</keyword>
<keyword evidence="1" id="KW-0812">Transmembrane</keyword>
<dbReference type="OrthoDB" id="3378428at2"/>
<accession>A0A317JT15</accession>
<gene>
    <name evidence="2" type="ORF">DLJ46_30855</name>
</gene>
<reference evidence="3" key="1">
    <citation type="submission" date="2018-05" db="EMBL/GenBank/DDBJ databases">
        <title>Micromonospora globispora sp. nov. and Micromonospora rugosa sp. nov., isolated from marine sediment.</title>
        <authorList>
            <person name="Carro L."/>
            <person name="Aysel V."/>
            <person name="Cetin D."/>
            <person name="Igual J.M."/>
            <person name="Klenk H.-P."/>
            <person name="Trujillo M.E."/>
            <person name="Sahin N."/>
        </authorList>
    </citation>
    <scope>NUCLEOTIDE SEQUENCE [LARGE SCALE GENOMIC DNA]</scope>
    <source>
        <strain evidence="3">S2904</strain>
    </source>
</reference>
<dbReference type="AlphaFoldDB" id="A0A317JT15"/>
<name>A0A317JT15_9ACTN</name>
<protein>
    <submittedName>
        <fullName evidence="2">Uncharacterized protein</fullName>
    </submittedName>
</protein>
<organism evidence="2 3">
    <name type="scientific">Micromonospora globispora</name>
    <dbReference type="NCBI Taxonomy" id="1450148"/>
    <lineage>
        <taxon>Bacteria</taxon>
        <taxon>Bacillati</taxon>
        <taxon>Actinomycetota</taxon>
        <taxon>Actinomycetes</taxon>
        <taxon>Micromonosporales</taxon>
        <taxon>Micromonosporaceae</taxon>
        <taxon>Micromonospora</taxon>
    </lineage>
</organism>